<feature type="domain" description="PhoD-like phosphatase metallophosphatase" evidence="1">
    <location>
        <begin position="142"/>
        <end position="456"/>
    </location>
</feature>
<dbReference type="GO" id="GO:0016787">
    <property type="term" value="F:hydrolase activity"/>
    <property type="evidence" value="ECO:0007669"/>
    <property type="project" value="UniProtKB-KW"/>
</dbReference>
<protein>
    <submittedName>
        <fullName evidence="3">Glycoside hydrolase</fullName>
    </submittedName>
</protein>
<proteinExistence type="predicted"/>
<organism evidence="3 4">
    <name type="scientific">Luteipulveratus halotolerans</name>
    <dbReference type="NCBI Taxonomy" id="1631356"/>
    <lineage>
        <taxon>Bacteria</taxon>
        <taxon>Bacillati</taxon>
        <taxon>Actinomycetota</taxon>
        <taxon>Actinomycetes</taxon>
        <taxon>Micrococcales</taxon>
        <taxon>Dermacoccaceae</taxon>
        <taxon>Luteipulveratus</taxon>
    </lineage>
</organism>
<evidence type="ECO:0000313" key="3">
    <source>
        <dbReference type="EMBL" id="KNX36758.1"/>
    </source>
</evidence>
<dbReference type="AlphaFoldDB" id="A0A0L6CGW1"/>
<dbReference type="RefSeq" id="WP_050669044.1">
    <property type="nucleotide sequence ID" value="NZ_LAIR01000002.1"/>
</dbReference>
<feature type="domain" description="DUF7800" evidence="2">
    <location>
        <begin position="4"/>
        <end position="91"/>
    </location>
</feature>
<dbReference type="EMBL" id="LAIR01000002">
    <property type="protein sequence ID" value="KNX36758.1"/>
    <property type="molecule type" value="Genomic_DNA"/>
</dbReference>
<dbReference type="Pfam" id="PF25077">
    <property type="entry name" value="DUF7800"/>
    <property type="match status" value="1"/>
</dbReference>
<keyword evidence="4" id="KW-1185">Reference proteome</keyword>
<accession>A0A0L6CGW1</accession>
<comment type="caution">
    <text evidence="3">The sequence shown here is derived from an EMBL/GenBank/DDBJ whole genome shotgun (WGS) entry which is preliminary data.</text>
</comment>
<dbReference type="SUPFAM" id="SSF56300">
    <property type="entry name" value="Metallo-dependent phosphatases"/>
    <property type="match status" value="1"/>
</dbReference>
<keyword evidence="3" id="KW-0378">Hydrolase</keyword>
<evidence type="ECO:0000259" key="1">
    <source>
        <dbReference type="Pfam" id="PF09423"/>
    </source>
</evidence>
<dbReference type="Gene3D" id="3.60.21.70">
    <property type="entry name" value="PhoD-like phosphatase"/>
    <property type="match status" value="1"/>
</dbReference>
<dbReference type="Pfam" id="PF09423">
    <property type="entry name" value="PhoD"/>
    <property type="match status" value="1"/>
</dbReference>
<dbReference type="InterPro" id="IPR029052">
    <property type="entry name" value="Metallo-depent_PP-like"/>
</dbReference>
<name>A0A0L6CGW1_9MICO</name>
<dbReference type="CDD" id="cd07389">
    <property type="entry name" value="MPP_PhoD"/>
    <property type="match status" value="1"/>
</dbReference>
<dbReference type="InterPro" id="IPR018946">
    <property type="entry name" value="PhoD-like_MPP"/>
</dbReference>
<dbReference type="PATRIC" id="fig|1631356.3.peg.1090"/>
<dbReference type="STRING" id="1631356.VV01_05725"/>
<dbReference type="InterPro" id="IPR056702">
    <property type="entry name" value="DUF7800"/>
</dbReference>
<dbReference type="PANTHER" id="PTHR37031">
    <property type="entry name" value="METALLOPHOSPHATASE BINDING DOMAIN PROTEIN"/>
    <property type="match status" value="1"/>
</dbReference>
<reference evidence="4" key="1">
    <citation type="submission" date="2015-03" db="EMBL/GenBank/DDBJ databases">
        <title>Luteipulveratus halotolerans sp. nov., a novel actinobacterium (Dermacoccaceae) from Sarawak, Malaysia.</title>
        <authorList>
            <person name="Juboi H."/>
            <person name="Basik A."/>
            <person name="Shamsul S.S."/>
            <person name="Arnold P."/>
            <person name="Schmitt E.K."/>
            <person name="Sanglier J.-J."/>
            <person name="Yeo T."/>
        </authorList>
    </citation>
    <scope>NUCLEOTIDE SEQUENCE [LARGE SCALE GENOMIC DNA]</scope>
    <source>
        <strain evidence="4">C296001</strain>
    </source>
</reference>
<dbReference type="OrthoDB" id="9795624at2"/>
<dbReference type="Proteomes" id="UP000037397">
    <property type="component" value="Unassembled WGS sequence"/>
</dbReference>
<evidence type="ECO:0000259" key="2">
    <source>
        <dbReference type="Pfam" id="PF25077"/>
    </source>
</evidence>
<dbReference type="PANTHER" id="PTHR37031:SF2">
    <property type="entry name" value="PHOD-LIKE PHOSPHATASE METALLOPHOSPHATASE DOMAIN-CONTAINING PROTEIN"/>
    <property type="match status" value="1"/>
</dbReference>
<dbReference type="InterPro" id="IPR038607">
    <property type="entry name" value="PhoD-like_sf"/>
</dbReference>
<sequence length="573" mass="64087">MSDSSLVLGPLLRHVSRTTATVWVQTREAAHVTVTCAGRSTTARTFGVEGFHYALVVIDHLEPGTVNDYSVAIDDELVWPEPGSVFPPSRIATLREDKAPRVAFGSCRTSVPHDRQSTATHGVDALRAYALDMAAHPDVRSWPDVLVLLGDQVYADEISEQMEAFIAQRRGRDSEPVGELKDYTEYAHLYDIAWSEPSNRWLLSTLPSAMIFDDHDVRDDWNTSASWHAEMNATPWWHERIVGALSSYWVYQHLGNLAPDKLAADEVWQVVQQHERSGAEHELDLTPVVRGLAERVDRTPAAYRFSYTRDLGRGRLIMIDSRAARDLRPGHRAMLDADEEAWLDQQLRGDVEHLFIGTSLPFLMPPGLHDLEAIDEAMSEGVYGRLAARAGERLRQAVDLEHWGAFQGSFARVLEMVAEVARGRRGAAPRTITFLSGDVHHSYVAEIPWQRYGFESRVRQAVCSPIRNPLPRHVRVLTSLLGRGLARPMRWAASRADRVPDPAYEWSLTQGPWFDNNLAVADVRDDGSLALRWVTGDVVDDRYDAPVLRVVADVADVAVDHVGDVEGASRQPV</sequence>
<gene>
    <name evidence="3" type="ORF">VV01_05725</name>
</gene>
<evidence type="ECO:0000313" key="4">
    <source>
        <dbReference type="Proteomes" id="UP000037397"/>
    </source>
</evidence>